<feature type="domain" description="FtsK" evidence="3">
    <location>
        <begin position="297"/>
        <end position="481"/>
    </location>
</feature>
<dbReference type="InterPro" id="IPR002543">
    <property type="entry name" value="FtsK_dom"/>
</dbReference>
<feature type="region of interest" description="Disordered" evidence="2">
    <location>
        <begin position="557"/>
        <end position="580"/>
    </location>
</feature>
<sequence>MARRPARPPKQPLRHAVAARMTADRCPSPPHRAHAQEHPRHRRSAGAGAGTGLGRAVRWVKAKPAERVPLPIGVGLYGAGGLAHLAELPALGIIPVTLGTALATYAVTVRRDETRATKAAAAIGAAGTWLAVSAELGPAFGPHAALTWAYCTLYATAYGIYRLDHGTRKAISWRRQKSEWHRLAARLGLGGSHLLSNEPTRLGERLLVDVTGTGRRASSIASSDLAERMAEHYGIPATRVKVSADKIAGRVRISVRHRDPWADPTPHPMLDADSEIVLPEVADAREPLIIGIDPETGRPLEIVVWDEDGAKHTLIVAVTGGGKSVLLNNKLERLTAADNVAVWGIDVSKAKEMRRWRKAFDLAACGPGDRVKALRMLEQACKAIDFRAANAGDEATFIPRPGHPLIEIVVDEMSALLGPNDNIGLATRQALAYITSKGRSEGVGVTLVGQRGTISQIGDTDIRTQINNIVLLKINRRTEMAHAAGDLGLELPDMTRYGEGHPGVALIATLDGTHSVGRTFFLKHLPDLDKLAADRRPSPLEPSLVAHLGEAYQRLKADTPAEGRNAQTRSAPSSLYQPEADAVPNTADPIATRMHAAAASREQTRRYLEALPDLPQPDAETAARLAEAAEIRRAQAAEQTEIPDDVRDRLLQLLAGDGTTVRQVETALEEMGVSRMGAWRFLDRLRLEGVAVLRGRGRGSRWHLTPEPTDQPDEREGNAA</sequence>
<dbReference type="SUPFAM" id="SSF52540">
    <property type="entry name" value="P-loop containing nucleoside triphosphate hydrolases"/>
    <property type="match status" value="1"/>
</dbReference>
<evidence type="ECO:0000259" key="3">
    <source>
        <dbReference type="PROSITE" id="PS50901"/>
    </source>
</evidence>
<evidence type="ECO:0000256" key="1">
    <source>
        <dbReference type="PROSITE-ProRule" id="PRU00289"/>
    </source>
</evidence>
<dbReference type="Proteomes" id="UP001596496">
    <property type="component" value="Unassembled WGS sequence"/>
</dbReference>
<accession>A0ABW2P1L0</accession>
<keyword evidence="1" id="KW-0067">ATP-binding</keyword>
<dbReference type="Gene3D" id="3.40.50.300">
    <property type="entry name" value="P-loop containing nucleotide triphosphate hydrolases"/>
    <property type="match status" value="1"/>
</dbReference>
<evidence type="ECO:0000256" key="2">
    <source>
        <dbReference type="SAM" id="MobiDB-lite"/>
    </source>
</evidence>
<keyword evidence="1" id="KW-0547">Nucleotide-binding</keyword>
<feature type="compositionally biased region" description="Polar residues" evidence="2">
    <location>
        <begin position="565"/>
        <end position="576"/>
    </location>
</feature>
<dbReference type="EMBL" id="JBHTCG010000004">
    <property type="protein sequence ID" value="MFC7382190.1"/>
    <property type="molecule type" value="Genomic_DNA"/>
</dbReference>
<evidence type="ECO:0000313" key="4">
    <source>
        <dbReference type="EMBL" id="MFC7382190.1"/>
    </source>
</evidence>
<proteinExistence type="predicted"/>
<feature type="region of interest" description="Disordered" evidence="2">
    <location>
        <begin position="699"/>
        <end position="720"/>
    </location>
</feature>
<feature type="binding site" evidence="1">
    <location>
        <begin position="317"/>
        <end position="324"/>
    </location>
    <ligand>
        <name>ATP</name>
        <dbReference type="ChEBI" id="CHEBI:30616"/>
    </ligand>
</feature>
<dbReference type="RefSeq" id="WP_380825348.1">
    <property type="nucleotide sequence ID" value="NZ_JBHTCG010000004.1"/>
</dbReference>
<dbReference type="PROSITE" id="PS50901">
    <property type="entry name" value="FTSK"/>
    <property type="match status" value="1"/>
</dbReference>
<keyword evidence="5" id="KW-1185">Reference proteome</keyword>
<name>A0ABW2P1L0_9ACTN</name>
<evidence type="ECO:0000313" key="5">
    <source>
        <dbReference type="Proteomes" id="UP001596496"/>
    </source>
</evidence>
<dbReference type="InterPro" id="IPR027417">
    <property type="entry name" value="P-loop_NTPase"/>
</dbReference>
<organism evidence="4 5">
    <name type="scientific">Sphaerisporangium rhizosphaerae</name>
    <dbReference type="NCBI Taxonomy" id="2269375"/>
    <lineage>
        <taxon>Bacteria</taxon>
        <taxon>Bacillati</taxon>
        <taxon>Actinomycetota</taxon>
        <taxon>Actinomycetes</taxon>
        <taxon>Streptosporangiales</taxon>
        <taxon>Streptosporangiaceae</taxon>
        <taxon>Sphaerisporangium</taxon>
    </lineage>
</organism>
<comment type="caution">
    <text evidence="4">The sequence shown here is derived from an EMBL/GenBank/DDBJ whole genome shotgun (WGS) entry which is preliminary data.</text>
</comment>
<reference evidence="5" key="1">
    <citation type="journal article" date="2019" name="Int. J. Syst. Evol. Microbiol.">
        <title>The Global Catalogue of Microorganisms (GCM) 10K type strain sequencing project: providing services to taxonomists for standard genome sequencing and annotation.</title>
        <authorList>
            <consortium name="The Broad Institute Genomics Platform"/>
            <consortium name="The Broad Institute Genome Sequencing Center for Infectious Disease"/>
            <person name="Wu L."/>
            <person name="Ma J."/>
        </authorList>
    </citation>
    <scope>NUCLEOTIDE SEQUENCE [LARGE SCALE GENOMIC DNA]</scope>
    <source>
        <strain evidence="5">CECT 7649</strain>
    </source>
</reference>
<feature type="region of interest" description="Disordered" evidence="2">
    <location>
        <begin position="1"/>
        <end position="50"/>
    </location>
</feature>
<protein>
    <recommendedName>
        <fullName evidence="3">FtsK domain-containing protein</fullName>
    </recommendedName>
</protein>
<gene>
    <name evidence="4" type="ORF">ACFQSB_08235</name>
</gene>